<feature type="region of interest" description="Disordered" evidence="1">
    <location>
        <begin position="1"/>
        <end position="25"/>
    </location>
</feature>
<sequence>MGRRGVAGEGEGTTTHSTASPPRDPRTCLVWCLSRASSLPRPMERGMVEWILLFIDPSGENSVLTVTWTTSASASRSLRAKVTAYSLPVHQSRAALFHFNLTECAGAWTW</sequence>
<organism evidence="2 3">
    <name type="scientific">Leersia perrieri</name>
    <dbReference type="NCBI Taxonomy" id="77586"/>
    <lineage>
        <taxon>Eukaryota</taxon>
        <taxon>Viridiplantae</taxon>
        <taxon>Streptophyta</taxon>
        <taxon>Embryophyta</taxon>
        <taxon>Tracheophyta</taxon>
        <taxon>Spermatophyta</taxon>
        <taxon>Magnoliopsida</taxon>
        <taxon>Liliopsida</taxon>
        <taxon>Poales</taxon>
        <taxon>Poaceae</taxon>
        <taxon>BOP clade</taxon>
        <taxon>Oryzoideae</taxon>
        <taxon>Oryzeae</taxon>
        <taxon>Oryzinae</taxon>
        <taxon>Leersia</taxon>
    </lineage>
</organism>
<dbReference type="Proteomes" id="UP000032180">
    <property type="component" value="Chromosome 12"/>
</dbReference>
<dbReference type="Gramene" id="LPERR12G00110.1">
    <property type="protein sequence ID" value="LPERR12G00110.1"/>
    <property type="gene ID" value="LPERR12G00110"/>
</dbReference>
<reference evidence="3" key="2">
    <citation type="submission" date="2013-12" db="EMBL/GenBank/DDBJ databases">
        <authorList>
            <person name="Yu Y."/>
            <person name="Lee S."/>
            <person name="de Baynast K."/>
            <person name="Wissotski M."/>
            <person name="Liu L."/>
            <person name="Talag J."/>
            <person name="Goicoechea J."/>
            <person name="Angelova A."/>
            <person name="Jetty R."/>
            <person name="Kudrna D."/>
            <person name="Golser W."/>
            <person name="Rivera L."/>
            <person name="Zhang J."/>
            <person name="Wing R."/>
        </authorList>
    </citation>
    <scope>NUCLEOTIDE SEQUENCE</scope>
</reference>
<evidence type="ECO:0000256" key="1">
    <source>
        <dbReference type="SAM" id="MobiDB-lite"/>
    </source>
</evidence>
<evidence type="ECO:0000313" key="3">
    <source>
        <dbReference type="Proteomes" id="UP000032180"/>
    </source>
</evidence>
<dbReference type="AlphaFoldDB" id="A0A0D9XVV2"/>
<evidence type="ECO:0000313" key="2">
    <source>
        <dbReference type="EnsemblPlants" id="LPERR12G00110.1"/>
    </source>
</evidence>
<dbReference type="EnsemblPlants" id="LPERR12G00110.1">
    <property type="protein sequence ID" value="LPERR12G00110.1"/>
    <property type="gene ID" value="LPERR12G00110"/>
</dbReference>
<dbReference type="HOGENOM" id="CLU_2174625_0_0_1"/>
<name>A0A0D9XVV2_9ORYZ</name>
<proteinExistence type="predicted"/>
<accession>A0A0D9XVV2</accession>
<reference evidence="2" key="3">
    <citation type="submission" date="2015-04" db="UniProtKB">
        <authorList>
            <consortium name="EnsemblPlants"/>
        </authorList>
    </citation>
    <scope>IDENTIFICATION</scope>
</reference>
<protein>
    <submittedName>
        <fullName evidence="2">Uncharacterized protein</fullName>
    </submittedName>
</protein>
<keyword evidence="3" id="KW-1185">Reference proteome</keyword>
<feature type="compositionally biased region" description="Gly residues" evidence="1">
    <location>
        <begin position="1"/>
        <end position="11"/>
    </location>
</feature>
<reference evidence="2 3" key="1">
    <citation type="submission" date="2012-08" db="EMBL/GenBank/DDBJ databases">
        <title>Oryza genome evolution.</title>
        <authorList>
            <person name="Wing R.A."/>
        </authorList>
    </citation>
    <scope>NUCLEOTIDE SEQUENCE</scope>
</reference>